<protein>
    <recommendedName>
        <fullName evidence="2">Prophage tail endopeptidase domain-containing protein</fullName>
    </recommendedName>
</protein>
<comment type="caution">
    <text evidence="1">The sequence shown here is derived from an EMBL/GenBank/DDBJ whole genome shotgun (WGS) entry which is preliminary data.</text>
</comment>
<sequence>MYIDFNSFKYDVLGYQVAPTLILKTPHESTVGVLGQYFNLKLTLNYSDLSSGQFDYPAVVNGDDIPFYDDLEPTMVVEIRPVGRFVISDISENNDGVRQVKTCTINSLEYEFSSKRIAFGAGTYRLYNLVDPSTSILGMILERFPHWRVGEVDSDILTKYRTFSDTNDAALSWMRNTGQDSYGCVFDFDTSEHIINIVSQTKDVVMRPIFISFNNLIKEAEVTCSNENYCTSIDVTGADDLDIRNVNPIGENNLYNLSYPIGKERIPAAIAQKWISWQNTVDAQQAYYISLVALRNSAYGRYLTENAKLTDLNGELSSIENRRATAQEALALASTTEEENYFNNRLSQIRAELSTKKSEISVQQDLVDSCLEEYNDFSAEITTLVSSLKKENFFTADELNVLLRYISEESFNDATFATFDTDVSGENDSYANLIDGTVSFTGIRLEDIQMDAATGRRIFSIKGGNITLSGQKTVVLEDGGTKQESYSIAAQLNNATLDRKDGTDVVLSAFLGGGSNNEVSFPSGNITLVGMATFDDDDFLNQFTRIEVPTKDDDGNTVRTDIHYEGNGAFTTVGGSLYFTKNVTEYQKYAVAQELYDYAKECLADIASPTYEFDISSVNIIFAQEFEGFKDALKLGYGVYLKITDKLLLKPRLLSVELDFENPKNFNMTFANSFKMTPRGAQGLGDQLQSTSKISKSLDSDKYKNGAYRTSGSEGVVKKFIQNGIDAATTAVTVTGGQNIKIDETGFTASSETSPYSLRIANGMMALVSNETGEAVQGFGHFYNSVSGTNWTGVNAKVIAGPMIIGENLIIECPNVTGDMMLFSVDSTGVQISNGRMYLDHDRGGKIMIDPTVGFAMGTEDLYTIEDDGTHSFNQDNASFYMGFDGKLYLKDIDATGTIHGSVITGSEIYIGGNNTASNCKFGVDALGNIIGIETMNGALKFDSVGKAYFGNDVEIAGGLTLSGPIQWNSSSFPVQSQFSTAISGPWHDSMQTNDKYRRDKLYDGTWGAAYQFVGTDGSSGSDANVTYGNIKSALQLAANTQTTFITANSAGAPNIYGGNIYGANIYAGTGSDSFASMDEDGFRIYAGGTERPKVSLEQFGSGDLMQLVLGAGSSTTHSGYGRLFLQKAGTSASLIYQGTNGGTRAGFEFQNDGTLNVIGTLTGVTATFG</sequence>
<accession>A0A644W9M1</accession>
<organism evidence="1">
    <name type="scientific">bioreactor metagenome</name>
    <dbReference type="NCBI Taxonomy" id="1076179"/>
    <lineage>
        <taxon>unclassified sequences</taxon>
        <taxon>metagenomes</taxon>
        <taxon>ecological metagenomes</taxon>
    </lineage>
</organism>
<evidence type="ECO:0008006" key="2">
    <source>
        <dbReference type="Google" id="ProtNLM"/>
    </source>
</evidence>
<dbReference type="EMBL" id="VSSQ01000730">
    <property type="protein sequence ID" value="MPM00442.1"/>
    <property type="molecule type" value="Genomic_DNA"/>
</dbReference>
<evidence type="ECO:0000313" key="1">
    <source>
        <dbReference type="EMBL" id="MPM00442.1"/>
    </source>
</evidence>
<gene>
    <name evidence="1" type="ORF">SDC9_46666</name>
</gene>
<dbReference type="AlphaFoldDB" id="A0A644W9M1"/>
<proteinExistence type="predicted"/>
<name>A0A644W9M1_9ZZZZ</name>
<reference evidence="1" key="1">
    <citation type="submission" date="2019-08" db="EMBL/GenBank/DDBJ databases">
        <authorList>
            <person name="Kucharzyk K."/>
            <person name="Murdoch R.W."/>
            <person name="Higgins S."/>
            <person name="Loffler F."/>
        </authorList>
    </citation>
    <scope>NUCLEOTIDE SEQUENCE</scope>
</reference>